<dbReference type="InterPro" id="IPR019757">
    <property type="entry name" value="Pept_S26A_signal_pept_1_Lys-AS"/>
</dbReference>
<dbReference type="PANTHER" id="PTHR43390">
    <property type="entry name" value="SIGNAL PEPTIDASE I"/>
    <property type="match status" value="1"/>
</dbReference>
<dbReference type="InterPro" id="IPR036286">
    <property type="entry name" value="LexA/Signal_pep-like_sf"/>
</dbReference>
<proteinExistence type="inferred from homology"/>
<dbReference type="FunFam" id="2.10.109.10:FF:000008">
    <property type="entry name" value="Signal peptidase I"/>
    <property type="match status" value="1"/>
</dbReference>
<dbReference type="InterPro" id="IPR000223">
    <property type="entry name" value="Pept_S26A_signal_pept_1"/>
</dbReference>
<organism evidence="15 16">
    <name type="scientific">Virgibacillus halodenitrificans</name>
    <name type="common">Bacillus halodenitrificans</name>
    <dbReference type="NCBI Taxonomy" id="1482"/>
    <lineage>
        <taxon>Bacteria</taxon>
        <taxon>Bacillati</taxon>
        <taxon>Bacillota</taxon>
        <taxon>Bacilli</taxon>
        <taxon>Bacillales</taxon>
        <taxon>Bacillaceae</taxon>
        <taxon>Virgibacillus</taxon>
    </lineage>
</organism>
<dbReference type="GO" id="GO:0009003">
    <property type="term" value="F:signal peptidase activity"/>
    <property type="evidence" value="ECO:0007669"/>
    <property type="project" value="UniProtKB-EC"/>
</dbReference>
<dbReference type="AlphaFoldDB" id="A0AAC9IWN2"/>
<comment type="catalytic activity">
    <reaction evidence="1 12">
        <text>Cleavage of hydrophobic, N-terminal signal or leader sequences from secreted and periplasmic proteins.</text>
        <dbReference type="EC" id="3.4.21.89"/>
    </reaction>
</comment>
<dbReference type="Proteomes" id="UP000182945">
    <property type="component" value="Chromosome"/>
</dbReference>
<dbReference type="PROSITE" id="PS00760">
    <property type="entry name" value="SPASE_I_2"/>
    <property type="match status" value="1"/>
</dbReference>
<feature type="active site" evidence="11">
    <location>
        <position position="78"/>
    </location>
</feature>
<dbReference type="Pfam" id="PF10502">
    <property type="entry name" value="Peptidase_S26"/>
    <property type="match status" value="1"/>
</dbReference>
<feature type="transmembrane region" description="Helical" evidence="12">
    <location>
        <begin position="12"/>
        <end position="33"/>
    </location>
</feature>
<keyword evidence="8 12" id="KW-0378">Hydrolase</keyword>
<dbReference type="Gene3D" id="2.10.109.10">
    <property type="entry name" value="Umud Fragment, subunit A"/>
    <property type="match status" value="1"/>
</dbReference>
<comment type="similarity">
    <text evidence="3 13">Belongs to the peptidase S26 family.</text>
</comment>
<dbReference type="CDD" id="cd06530">
    <property type="entry name" value="S26_SPase_I"/>
    <property type="match status" value="1"/>
</dbReference>
<evidence type="ECO:0000256" key="11">
    <source>
        <dbReference type="PIRSR" id="PIRSR600223-1"/>
    </source>
</evidence>
<dbReference type="PRINTS" id="PR00727">
    <property type="entry name" value="LEADERPTASE"/>
</dbReference>
<evidence type="ECO:0000256" key="3">
    <source>
        <dbReference type="ARBA" id="ARBA00009370"/>
    </source>
</evidence>
<dbReference type="InterPro" id="IPR019756">
    <property type="entry name" value="Pept_S26A_signal_pept_1_Ser-AS"/>
</dbReference>
<evidence type="ECO:0000256" key="6">
    <source>
        <dbReference type="ARBA" id="ARBA00022670"/>
    </source>
</evidence>
<dbReference type="PANTHER" id="PTHR43390:SF1">
    <property type="entry name" value="CHLOROPLAST PROCESSING PEPTIDASE"/>
    <property type="match status" value="1"/>
</dbReference>
<dbReference type="GO" id="GO:0006465">
    <property type="term" value="P:signal peptide processing"/>
    <property type="evidence" value="ECO:0007669"/>
    <property type="project" value="InterPro"/>
</dbReference>
<evidence type="ECO:0000256" key="1">
    <source>
        <dbReference type="ARBA" id="ARBA00000677"/>
    </source>
</evidence>
<dbReference type="RefSeq" id="WP_071648425.1">
    <property type="nucleotide sequence ID" value="NZ_CP017962.1"/>
</dbReference>
<dbReference type="GO" id="GO:0005886">
    <property type="term" value="C:plasma membrane"/>
    <property type="evidence" value="ECO:0007669"/>
    <property type="project" value="UniProtKB-SubCell"/>
</dbReference>
<evidence type="ECO:0000256" key="2">
    <source>
        <dbReference type="ARBA" id="ARBA00004401"/>
    </source>
</evidence>
<gene>
    <name evidence="15" type="ORF">BME96_04460</name>
</gene>
<dbReference type="EMBL" id="CP017962">
    <property type="protein sequence ID" value="APC47466.1"/>
    <property type="molecule type" value="Genomic_DNA"/>
</dbReference>
<evidence type="ECO:0000256" key="4">
    <source>
        <dbReference type="ARBA" id="ARBA00013208"/>
    </source>
</evidence>
<evidence type="ECO:0000256" key="12">
    <source>
        <dbReference type="RuleBase" id="RU003993"/>
    </source>
</evidence>
<evidence type="ECO:0000313" key="15">
    <source>
        <dbReference type="EMBL" id="APC47466.1"/>
    </source>
</evidence>
<evidence type="ECO:0000313" key="16">
    <source>
        <dbReference type="Proteomes" id="UP000182945"/>
    </source>
</evidence>
<reference evidence="15 16" key="1">
    <citation type="submission" date="2016-11" db="EMBL/GenBank/DDBJ databases">
        <title>Complete genome sequencing of Virgibacillus halodenitrificans PDB-F2.</title>
        <authorList>
            <person name="Sun Z."/>
            <person name="Zhou Y."/>
            <person name="Li H."/>
        </authorList>
    </citation>
    <scope>NUCLEOTIDE SEQUENCE [LARGE SCALE GENOMIC DNA]</scope>
    <source>
        <strain evidence="15 16">PDB-F2</strain>
    </source>
</reference>
<dbReference type="NCBIfam" id="TIGR02227">
    <property type="entry name" value="sigpep_I_bact"/>
    <property type="match status" value="1"/>
</dbReference>
<keyword evidence="7 12" id="KW-0812">Transmembrane</keyword>
<keyword evidence="9 12" id="KW-1133">Transmembrane helix</keyword>
<evidence type="ECO:0000256" key="9">
    <source>
        <dbReference type="ARBA" id="ARBA00022989"/>
    </source>
</evidence>
<dbReference type="KEGG" id="vhl:BME96_04460"/>
<evidence type="ECO:0000256" key="13">
    <source>
        <dbReference type="RuleBase" id="RU362042"/>
    </source>
</evidence>
<keyword evidence="10 12" id="KW-0472">Membrane</keyword>
<evidence type="ECO:0000256" key="8">
    <source>
        <dbReference type="ARBA" id="ARBA00022801"/>
    </source>
</evidence>
<feature type="active site" evidence="11">
    <location>
        <position position="37"/>
    </location>
</feature>
<dbReference type="InterPro" id="IPR019533">
    <property type="entry name" value="Peptidase_S26"/>
</dbReference>
<accession>A0AAC9IWN2</accession>
<protein>
    <recommendedName>
        <fullName evidence="4 12">Signal peptidase I</fullName>
        <ecNumber evidence="4 12">3.4.21.89</ecNumber>
    </recommendedName>
</protein>
<dbReference type="PROSITE" id="PS00501">
    <property type="entry name" value="SPASE_I_1"/>
    <property type="match status" value="1"/>
</dbReference>
<name>A0AAC9IWN2_VIRHA</name>
<dbReference type="GO" id="GO:0004252">
    <property type="term" value="F:serine-type endopeptidase activity"/>
    <property type="evidence" value="ECO:0007669"/>
    <property type="project" value="InterPro"/>
</dbReference>
<keyword evidence="6 12" id="KW-0645">Protease</keyword>
<dbReference type="SUPFAM" id="SSF51306">
    <property type="entry name" value="LexA/Signal peptidase"/>
    <property type="match status" value="1"/>
</dbReference>
<dbReference type="EC" id="3.4.21.89" evidence="4 12"/>
<evidence type="ECO:0000256" key="10">
    <source>
        <dbReference type="ARBA" id="ARBA00023136"/>
    </source>
</evidence>
<comment type="subcellular location">
    <subcellularLocation>
        <location evidence="2">Cell membrane</location>
        <topology evidence="2">Single-pass type II membrane protein</topology>
    </subcellularLocation>
    <subcellularLocation>
        <location evidence="13">Membrane</location>
        <topology evidence="13">Single-pass type II membrane protein</topology>
    </subcellularLocation>
</comment>
<dbReference type="InterPro" id="IPR019758">
    <property type="entry name" value="Pept_S26A_signal_pept_1_CS"/>
</dbReference>
<sequence>MKKIHYRKFLPVVIFAIAIAIIFRTVLFASYVVDGESMEPTLFDGNLLMVNKVVYNLEDVDRFDVIVFHANQQDDYVKRVIGLPGDKIEYKDDKLYINGKYIEEKFLEPYRNVNSNELFTEDFTLEEITGNAEVPEGKLFVMGDNREDSLDSRSFGFISQKQLVGKVDVKYWPLTEASLTLGK</sequence>
<dbReference type="PROSITE" id="PS00761">
    <property type="entry name" value="SPASE_I_3"/>
    <property type="match status" value="1"/>
</dbReference>
<evidence type="ECO:0000256" key="7">
    <source>
        <dbReference type="ARBA" id="ARBA00022692"/>
    </source>
</evidence>
<evidence type="ECO:0000256" key="5">
    <source>
        <dbReference type="ARBA" id="ARBA00022475"/>
    </source>
</evidence>
<evidence type="ECO:0000259" key="14">
    <source>
        <dbReference type="Pfam" id="PF10502"/>
    </source>
</evidence>
<dbReference type="GeneID" id="71513637"/>
<feature type="domain" description="Peptidase S26" evidence="14">
    <location>
        <begin position="8"/>
        <end position="172"/>
    </location>
</feature>
<keyword evidence="5" id="KW-1003">Cell membrane</keyword>